<organism evidence="1 2">
    <name type="scientific">Spirodela intermedia</name>
    <name type="common">Intermediate duckweed</name>
    <dbReference type="NCBI Taxonomy" id="51605"/>
    <lineage>
        <taxon>Eukaryota</taxon>
        <taxon>Viridiplantae</taxon>
        <taxon>Streptophyta</taxon>
        <taxon>Embryophyta</taxon>
        <taxon>Tracheophyta</taxon>
        <taxon>Spermatophyta</taxon>
        <taxon>Magnoliopsida</taxon>
        <taxon>Liliopsida</taxon>
        <taxon>Araceae</taxon>
        <taxon>Lemnoideae</taxon>
        <taxon>Spirodela</taxon>
    </lineage>
</organism>
<gene>
    <name evidence="1" type="ORF">SI7747_UN021568</name>
</gene>
<comment type="caution">
    <text evidence="1">The sequence shown here is derived from an EMBL/GenBank/DDBJ whole genome shotgun (WGS) entry which is preliminary data.</text>
</comment>
<protein>
    <submittedName>
        <fullName evidence="1">Uncharacterized protein</fullName>
    </submittedName>
</protein>
<keyword evidence="2" id="KW-1185">Reference proteome</keyword>
<sequence length="40" mass="4704">MCTLNFQGFHFTYFTANIFLCTIFDNEKICLAPSMCTIRF</sequence>
<reference evidence="2" key="1">
    <citation type="journal article" date="2020" name="Sci. Rep.">
        <title>Chromosome-scale genome assembly for the duckweed Spirodela intermedia, integrating cytogenetic maps, PacBio and Oxford Nanopore libraries.</title>
        <authorList>
            <person name="Hoang P.T.N."/>
            <person name="Fiebig A."/>
            <person name="Novak P."/>
            <person name="Macas J."/>
            <person name="Cao H.X."/>
            <person name="Stepanenko A."/>
            <person name="Chen G."/>
            <person name="Borisjuk N."/>
            <person name="Scholz U."/>
            <person name="Schubert I."/>
        </authorList>
    </citation>
    <scope>NUCLEOTIDE SEQUENCE [LARGE SCALE GENOMIC DNA]</scope>
</reference>
<evidence type="ECO:0000313" key="2">
    <source>
        <dbReference type="Proteomes" id="UP001189122"/>
    </source>
</evidence>
<dbReference type="EMBL" id="CACRZD030000254">
    <property type="protein sequence ID" value="CAA6675226.1"/>
    <property type="molecule type" value="Genomic_DNA"/>
</dbReference>
<name>A0ABN7EBX9_SPIIN</name>
<evidence type="ECO:0000313" key="1">
    <source>
        <dbReference type="EMBL" id="CAA6675226.1"/>
    </source>
</evidence>
<dbReference type="Proteomes" id="UP001189122">
    <property type="component" value="Unassembled WGS sequence"/>
</dbReference>
<accession>A0ABN7EBX9</accession>
<proteinExistence type="predicted"/>